<keyword evidence="3" id="KW-1185">Reference proteome</keyword>
<evidence type="ECO:0000313" key="3">
    <source>
        <dbReference type="Proteomes" id="UP001385951"/>
    </source>
</evidence>
<feature type="region of interest" description="Disordered" evidence="1">
    <location>
        <begin position="137"/>
        <end position="174"/>
    </location>
</feature>
<comment type="caution">
    <text evidence="2">The sequence shown here is derived from an EMBL/GenBank/DDBJ whole genome shotgun (WGS) entry which is preliminary data.</text>
</comment>
<accession>A0AAW0GI74</accession>
<gene>
    <name evidence="2" type="ORF">QCA50_007400</name>
</gene>
<sequence length="388" mass="42465">MSEQPENARPTKRARFFEPDGFSSVKRAQKAFPLNQFVSAFDEASRDTAAAIRSKKLESLEKRAVALRTPITAVKCPQSIEPSRRPLHTLKPPPRQSLQGPQEAGPSNIKNARPLTSLIPAIPRSQTSTMTSFTKPITNLIPPPLPGPPSPKPTKGLRPLKPPSFPVNPSRLDRSKMKTLSTTNAAIATNPFTEQGSLNLLAMVAKTAAANFVKPVEREIRRGLLQSPEKASKNKKKQQKYLPGGLADNAKLVISRSAMSLALWDKEIQSHAKRRVVPEVSLRVLSVVFATPPRSQPQQIASRPPISAIVRCKVEASKVDRVISGGEVFVMLRLDPPTDDPPRSVKEGACVGIWRPWFSVPLPSEIHGVSTAIGGRKLLMCSRFLIPQ</sequence>
<dbReference type="AlphaFoldDB" id="A0AAW0GI74"/>
<protein>
    <submittedName>
        <fullName evidence="2">Uncharacterized protein</fullName>
    </submittedName>
</protein>
<organism evidence="2 3">
    <name type="scientific">Cerrena zonata</name>
    <dbReference type="NCBI Taxonomy" id="2478898"/>
    <lineage>
        <taxon>Eukaryota</taxon>
        <taxon>Fungi</taxon>
        <taxon>Dikarya</taxon>
        <taxon>Basidiomycota</taxon>
        <taxon>Agaricomycotina</taxon>
        <taxon>Agaricomycetes</taxon>
        <taxon>Polyporales</taxon>
        <taxon>Cerrenaceae</taxon>
        <taxon>Cerrena</taxon>
    </lineage>
</organism>
<dbReference type="Proteomes" id="UP001385951">
    <property type="component" value="Unassembled WGS sequence"/>
</dbReference>
<evidence type="ECO:0000256" key="1">
    <source>
        <dbReference type="SAM" id="MobiDB-lite"/>
    </source>
</evidence>
<feature type="region of interest" description="Disordered" evidence="1">
    <location>
        <begin position="75"/>
        <end position="118"/>
    </location>
</feature>
<name>A0AAW0GI74_9APHY</name>
<proteinExistence type="predicted"/>
<evidence type="ECO:0000313" key="2">
    <source>
        <dbReference type="EMBL" id="KAK7689607.1"/>
    </source>
</evidence>
<reference evidence="2 3" key="1">
    <citation type="submission" date="2022-09" db="EMBL/GenBank/DDBJ databases">
        <authorList>
            <person name="Palmer J.M."/>
        </authorList>
    </citation>
    <scope>NUCLEOTIDE SEQUENCE [LARGE SCALE GENOMIC DNA]</scope>
    <source>
        <strain evidence="2 3">DSM 7382</strain>
    </source>
</reference>
<feature type="compositionally biased region" description="Pro residues" evidence="1">
    <location>
        <begin position="141"/>
        <end position="152"/>
    </location>
</feature>
<dbReference type="EMBL" id="JASBNA010000008">
    <property type="protein sequence ID" value="KAK7689607.1"/>
    <property type="molecule type" value="Genomic_DNA"/>
</dbReference>